<gene>
    <name evidence="2" type="ORF">YYG_00831</name>
</gene>
<proteinExistence type="predicted"/>
<evidence type="ECO:0000313" key="3">
    <source>
        <dbReference type="Proteomes" id="UP000030659"/>
    </source>
</evidence>
<dbReference type="AlphaFoldDB" id="W7AQQ1"/>
<evidence type="ECO:0000313" key="2">
    <source>
        <dbReference type="EMBL" id="EUD73743.1"/>
    </source>
</evidence>
<feature type="compositionally biased region" description="Basic and acidic residues" evidence="1">
    <location>
        <begin position="38"/>
        <end position="52"/>
    </location>
</feature>
<feature type="compositionally biased region" description="Basic residues" evidence="1">
    <location>
        <begin position="53"/>
        <end position="62"/>
    </location>
</feature>
<dbReference type="EMBL" id="KI965395">
    <property type="protein sequence ID" value="EUD73743.1"/>
    <property type="molecule type" value="Genomic_DNA"/>
</dbReference>
<feature type="region of interest" description="Disordered" evidence="1">
    <location>
        <begin position="25"/>
        <end position="62"/>
    </location>
</feature>
<organism evidence="2 3">
    <name type="scientific">Plasmodium vinckei petteri</name>
    <dbReference type="NCBI Taxonomy" id="138298"/>
    <lineage>
        <taxon>Eukaryota</taxon>
        <taxon>Sar</taxon>
        <taxon>Alveolata</taxon>
        <taxon>Apicomplexa</taxon>
        <taxon>Aconoidasida</taxon>
        <taxon>Haemosporida</taxon>
        <taxon>Plasmodiidae</taxon>
        <taxon>Plasmodium</taxon>
        <taxon>Plasmodium (Vinckeia)</taxon>
    </lineage>
</organism>
<dbReference type="Proteomes" id="UP000030659">
    <property type="component" value="Unassembled WGS sequence"/>
</dbReference>
<name>W7AQQ1_PLAVN</name>
<accession>W7AQQ1</accession>
<reference evidence="2 3" key="1">
    <citation type="submission" date="2013-02" db="EMBL/GenBank/DDBJ databases">
        <title>The Genome Sequence of Plasmodium vinckei petteri CR.</title>
        <authorList>
            <consortium name="The Broad Institute Genome Sequencing Platform"/>
            <consortium name="The Broad Institute Genome Sequencing Center for Infectious Disease"/>
            <person name="Neafsey D."/>
            <person name="Cheeseman I."/>
            <person name="Volkman S."/>
            <person name="Adams J."/>
            <person name="Walker B."/>
            <person name="Young S.K."/>
            <person name="Zeng Q."/>
            <person name="Gargeya S."/>
            <person name="Fitzgerald M."/>
            <person name="Haas B."/>
            <person name="Abouelleil A."/>
            <person name="Alvarado L."/>
            <person name="Arachchi H.M."/>
            <person name="Berlin A.M."/>
            <person name="Chapman S.B."/>
            <person name="Dewar J."/>
            <person name="Goldberg J."/>
            <person name="Griggs A."/>
            <person name="Gujja S."/>
            <person name="Hansen M."/>
            <person name="Howarth C."/>
            <person name="Imamovic A."/>
            <person name="Larimer J."/>
            <person name="McCowan C."/>
            <person name="Murphy C."/>
            <person name="Neiman D."/>
            <person name="Pearson M."/>
            <person name="Priest M."/>
            <person name="Roberts A."/>
            <person name="Saif S."/>
            <person name="Shea T."/>
            <person name="Sisk P."/>
            <person name="Sykes S."/>
            <person name="Wortman J."/>
            <person name="Nusbaum C."/>
            <person name="Birren B."/>
        </authorList>
    </citation>
    <scope>NUCLEOTIDE SEQUENCE [LARGE SCALE GENOMIC DNA]</scope>
    <source>
        <strain evidence="2 3">CR</strain>
    </source>
</reference>
<evidence type="ECO:0000256" key="1">
    <source>
        <dbReference type="SAM" id="MobiDB-lite"/>
    </source>
</evidence>
<sequence length="62" mass="7325">MMNGRKGQIHVSIVNKYVDFYEENNGDSIERNGSNIKKNGDGKTYENKIDKYMKKKKKKKKR</sequence>
<protein>
    <submittedName>
        <fullName evidence="2">Uncharacterized protein</fullName>
    </submittedName>
</protein>